<name>A0ACB9IYR3_9ASTR</name>
<evidence type="ECO:0000313" key="2">
    <source>
        <dbReference type="Proteomes" id="UP001056120"/>
    </source>
</evidence>
<reference evidence="1 2" key="2">
    <citation type="journal article" date="2022" name="Mol. Ecol. Resour.">
        <title>The genomes of chicory, endive, great burdock and yacon provide insights into Asteraceae paleo-polyploidization history and plant inulin production.</title>
        <authorList>
            <person name="Fan W."/>
            <person name="Wang S."/>
            <person name="Wang H."/>
            <person name="Wang A."/>
            <person name="Jiang F."/>
            <person name="Liu H."/>
            <person name="Zhao H."/>
            <person name="Xu D."/>
            <person name="Zhang Y."/>
        </authorList>
    </citation>
    <scope>NUCLEOTIDE SEQUENCE [LARGE SCALE GENOMIC DNA]</scope>
    <source>
        <strain evidence="2">cv. Yunnan</strain>
        <tissue evidence="1">Leaves</tissue>
    </source>
</reference>
<reference evidence="2" key="1">
    <citation type="journal article" date="2022" name="Mol. Ecol. Resour.">
        <title>The genomes of chicory, endive, great burdock and yacon provide insights into Asteraceae palaeo-polyploidization history and plant inulin production.</title>
        <authorList>
            <person name="Fan W."/>
            <person name="Wang S."/>
            <person name="Wang H."/>
            <person name="Wang A."/>
            <person name="Jiang F."/>
            <person name="Liu H."/>
            <person name="Zhao H."/>
            <person name="Xu D."/>
            <person name="Zhang Y."/>
        </authorList>
    </citation>
    <scope>NUCLEOTIDE SEQUENCE [LARGE SCALE GENOMIC DNA]</scope>
    <source>
        <strain evidence="2">cv. Yunnan</strain>
    </source>
</reference>
<protein>
    <submittedName>
        <fullName evidence="1">Uncharacterized protein</fullName>
    </submittedName>
</protein>
<dbReference type="Proteomes" id="UP001056120">
    <property type="component" value="Linkage Group LG06"/>
</dbReference>
<accession>A0ACB9IYR3</accession>
<dbReference type="EMBL" id="CM042023">
    <property type="protein sequence ID" value="KAI3812157.1"/>
    <property type="molecule type" value="Genomic_DNA"/>
</dbReference>
<gene>
    <name evidence="1" type="ORF">L1987_16863</name>
</gene>
<comment type="caution">
    <text evidence="1">The sequence shown here is derived from an EMBL/GenBank/DDBJ whole genome shotgun (WGS) entry which is preliminary data.</text>
</comment>
<keyword evidence="2" id="KW-1185">Reference proteome</keyword>
<proteinExistence type="predicted"/>
<evidence type="ECO:0000313" key="1">
    <source>
        <dbReference type="EMBL" id="KAI3812157.1"/>
    </source>
</evidence>
<organism evidence="1 2">
    <name type="scientific">Smallanthus sonchifolius</name>
    <dbReference type="NCBI Taxonomy" id="185202"/>
    <lineage>
        <taxon>Eukaryota</taxon>
        <taxon>Viridiplantae</taxon>
        <taxon>Streptophyta</taxon>
        <taxon>Embryophyta</taxon>
        <taxon>Tracheophyta</taxon>
        <taxon>Spermatophyta</taxon>
        <taxon>Magnoliopsida</taxon>
        <taxon>eudicotyledons</taxon>
        <taxon>Gunneridae</taxon>
        <taxon>Pentapetalae</taxon>
        <taxon>asterids</taxon>
        <taxon>campanulids</taxon>
        <taxon>Asterales</taxon>
        <taxon>Asteraceae</taxon>
        <taxon>Asteroideae</taxon>
        <taxon>Heliantheae alliance</taxon>
        <taxon>Millerieae</taxon>
        <taxon>Smallanthus</taxon>
    </lineage>
</organism>
<sequence>MKFTQIRIGYVVLAVAVIGVVLGVKIYTSSYKTEHDGSITTTNKAVNSLCQHADYKLSRRKSLENANNTNEPKDVQIAVDKEAFNLDKGPNDDVWWARGERRLLLAVDVKTLKPDVVVAQDGSGTFRTIMDAVRVVPKTNMRPFVIFIKQGIYNEYVNIPEHVNNVTFVGEGPTKTRITGSISYNDELTTFKIATVGFENIAGPLRHQAVALRVSGDMAIFYNCAMDGYQDTLYAHSNRQFYRQCTITGTIDFIFGDVSAVFQCCKMIVRKPLDNQVCTVTAQGRKNHTSKGAFILQGCTITAEAAYMTTKPMPKSYLGRP</sequence>